<accession>A0AAN6XTE5</accession>
<dbReference type="Proteomes" id="UP001303160">
    <property type="component" value="Unassembled WGS sequence"/>
</dbReference>
<evidence type="ECO:0000313" key="2">
    <source>
        <dbReference type="EMBL" id="KAK4203427.1"/>
    </source>
</evidence>
<gene>
    <name evidence="2" type="ORF">QBC40DRAFT_317180</name>
</gene>
<evidence type="ECO:0000313" key="3">
    <source>
        <dbReference type="Proteomes" id="UP001303160"/>
    </source>
</evidence>
<organism evidence="2 3">
    <name type="scientific">Triangularia verruculosa</name>
    <dbReference type="NCBI Taxonomy" id="2587418"/>
    <lineage>
        <taxon>Eukaryota</taxon>
        <taxon>Fungi</taxon>
        <taxon>Dikarya</taxon>
        <taxon>Ascomycota</taxon>
        <taxon>Pezizomycotina</taxon>
        <taxon>Sordariomycetes</taxon>
        <taxon>Sordariomycetidae</taxon>
        <taxon>Sordariales</taxon>
        <taxon>Podosporaceae</taxon>
        <taxon>Triangularia</taxon>
    </lineage>
</organism>
<feature type="chain" id="PRO_5042903088" evidence="1">
    <location>
        <begin position="20"/>
        <end position="104"/>
    </location>
</feature>
<comment type="caution">
    <text evidence="2">The sequence shown here is derived from an EMBL/GenBank/DDBJ whole genome shotgun (WGS) entry which is preliminary data.</text>
</comment>
<feature type="signal peptide" evidence="1">
    <location>
        <begin position="1"/>
        <end position="19"/>
    </location>
</feature>
<reference evidence="2" key="2">
    <citation type="submission" date="2023-05" db="EMBL/GenBank/DDBJ databases">
        <authorList>
            <consortium name="Lawrence Berkeley National Laboratory"/>
            <person name="Steindorff A."/>
            <person name="Hensen N."/>
            <person name="Bonometti L."/>
            <person name="Westerberg I."/>
            <person name="Brannstrom I.O."/>
            <person name="Guillou S."/>
            <person name="Cros-Aarteil S."/>
            <person name="Calhoun S."/>
            <person name="Haridas S."/>
            <person name="Kuo A."/>
            <person name="Mondo S."/>
            <person name="Pangilinan J."/>
            <person name="Riley R."/>
            <person name="Labutti K."/>
            <person name="Andreopoulos B."/>
            <person name="Lipzen A."/>
            <person name="Chen C."/>
            <person name="Yanf M."/>
            <person name="Daum C."/>
            <person name="Ng V."/>
            <person name="Clum A."/>
            <person name="Ohm R."/>
            <person name="Martin F."/>
            <person name="Silar P."/>
            <person name="Natvig D."/>
            <person name="Lalanne C."/>
            <person name="Gautier V."/>
            <person name="Ament-Velasquez S.L."/>
            <person name="Kruys A."/>
            <person name="Hutchinson M.I."/>
            <person name="Powell A.J."/>
            <person name="Barry K."/>
            <person name="Miller A.N."/>
            <person name="Grigoriev I.V."/>
            <person name="Debuchy R."/>
            <person name="Gladieux P."/>
            <person name="Thoren M.H."/>
            <person name="Johannesson H."/>
        </authorList>
    </citation>
    <scope>NUCLEOTIDE SEQUENCE</scope>
    <source>
        <strain evidence="2">CBS 315.58</strain>
    </source>
</reference>
<evidence type="ECO:0000256" key="1">
    <source>
        <dbReference type="SAM" id="SignalP"/>
    </source>
</evidence>
<protein>
    <submittedName>
        <fullName evidence="2">Uncharacterized protein</fullName>
    </submittedName>
</protein>
<dbReference type="EMBL" id="MU863889">
    <property type="protein sequence ID" value="KAK4203427.1"/>
    <property type="molecule type" value="Genomic_DNA"/>
</dbReference>
<proteinExistence type="predicted"/>
<dbReference type="AlphaFoldDB" id="A0AAN6XTE5"/>
<name>A0AAN6XTE5_9PEZI</name>
<sequence length="104" mass="11381">MRASITIFTILALAATALGKNGKCHGQRLYCGRSLKNMEWTDDKIMAGVYKGSQWYPSELSPENLPDTLFECDGRSGDDALWWRSACADSGCHDAGAGHSDYCN</sequence>
<keyword evidence="3" id="KW-1185">Reference proteome</keyword>
<reference evidence="2" key="1">
    <citation type="journal article" date="2023" name="Mol. Phylogenet. Evol.">
        <title>Genome-scale phylogeny and comparative genomics of the fungal order Sordariales.</title>
        <authorList>
            <person name="Hensen N."/>
            <person name="Bonometti L."/>
            <person name="Westerberg I."/>
            <person name="Brannstrom I.O."/>
            <person name="Guillou S."/>
            <person name="Cros-Aarteil S."/>
            <person name="Calhoun S."/>
            <person name="Haridas S."/>
            <person name="Kuo A."/>
            <person name="Mondo S."/>
            <person name="Pangilinan J."/>
            <person name="Riley R."/>
            <person name="LaButti K."/>
            <person name="Andreopoulos B."/>
            <person name="Lipzen A."/>
            <person name="Chen C."/>
            <person name="Yan M."/>
            <person name="Daum C."/>
            <person name="Ng V."/>
            <person name="Clum A."/>
            <person name="Steindorff A."/>
            <person name="Ohm R.A."/>
            <person name="Martin F."/>
            <person name="Silar P."/>
            <person name="Natvig D.O."/>
            <person name="Lalanne C."/>
            <person name="Gautier V."/>
            <person name="Ament-Velasquez S.L."/>
            <person name="Kruys A."/>
            <person name="Hutchinson M.I."/>
            <person name="Powell A.J."/>
            <person name="Barry K."/>
            <person name="Miller A.N."/>
            <person name="Grigoriev I.V."/>
            <person name="Debuchy R."/>
            <person name="Gladieux P."/>
            <person name="Hiltunen Thoren M."/>
            <person name="Johannesson H."/>
        </authorList>
    </citation>
    <scope>NUCLEOTIDE SEQUENCE</scope>
    <source>
        <strain evidence="2">CBS 315.58</strain>
    </source>
</reference>
<keyword evidence="1" id="KW-0732">Signal</keyword>